<evidence type="ECO:0000313" key="1">
    <source>
        <dbReference type="EMBL" id="KKN35654.1"/>
    </source>
</evidence>
<dbReference type="EMBL" id="LAZR01002023">
    <property type="protein sequence ID" value="KKN35654.1"/>
    <property type="molecule type" value="Genomic_DNA"/>
</dbReference>
<sequence>MKKPTAKVERITPTIAKKWLKDLNYEDNRNINDSKVRFLARQLEAGHWILNGATICFDVEGSMIDGQHRLAAIIMAKKPADTFIVRGLQTEAYTTIDQGWKRSHSQILAASGVKWASQVVSTSKFVWTYESDGVIMKKRVLEISVDEVQLVLEYKPEINEAVKLIMENKLHRLLHGGIAAYTAWHLLKINEAKAIEFFNSLGDGANLKKGHPVLVLRDRLMKGKIEKTMWDNMEVFSFLVRAWNAFMAGKTITCLRLKTKGRGGTKEIQLPKIRGMK</sequence>
<reference evidence="1" key="1">
    <citation type="journal article" date="2015" name="Nature">
        <title>Complex archaea that bridge the gap between prokaryotes and eukaryotes.</title>
        <authorList>
            <person name="Spang A."/>
            <person name="Saw J.H."/>
            <person name="Jorgensen S.L."/>
            <person name="Zaremba-Niedzwiedzka K."/>
            <person name="Martijn J."/>
            <person name="Lind A.E."/>
            <person name="van Eijk R."/>
            <person name="Schleper C."/>
            <person name="Guy L."/>
            <person name="Ettema T.J."/>
        </authorList>
    </citation>
    <scope>NUCLEOTIDE SEQUENCE</scope>
</reference>
<accession>A0A0F9PZM1</accession>
<protein>
    <submittedName>
        <fullName evidence="1">Uncharacterized protein</fullName>
    </submittedName>
</protein>
<proteinExistence type="predicted"/>
<organism evidence="1">
    <name type="scientific">marine sediment metagenome</name>
    <dbReference type="NCBI Taxonomy" id="412755"/>
    <lineage>
        <taxon>unclassified sequences</taxon>
        <taxon>metagenomes</taxon>
        <taxon>ecological metagenomes</taxon>
    </lineage>
</organism>
<name>A0A0F9PZM1_9ZZZZ</name>
<comment type="caution">
    <text evidence="1">The sequence shown here is derived from an EMBL/GenBank/DDBJ whole genome shotgun (WGS) entry which is preliminary data.</text>
</comment>
<gene>
    <name evidence="1" type="ORF">LCGC14_0781510</name>
</gene>
<dbReference type="AlphaFoldDB" id="A0A0F9PZM1"/>